<gene>
    <name evidence="1" type="ORF">GGR32_000444</name>
</gene>
<evidence type="ECO:0008006" key="3">
    <source>
        <dbReference type="Google" id="ProtNLM"/>
    </source>
</evidence>
<accession>A0A840EG19</accession>
<dbReference type="Proteomes" id="UP000553034">
    <property type="component" value="Unassembled WGS sequence"/>
</dbReference>
<evidence type="ECO:0000313" key="1">
    <source>
        <dbReference type="EMBL" id="MBB4118172.1"/>
    </source>
</evidence>
<evidence type="ECO:0000313" key="2">
    <source>
        <dbReference type="Proteomes" id="UP000553034"/>
    </source>
</evidence>
<dbReference type="PROSITE" id="PS51257">
    <property type="entry name" value="PROKAR_LIPOPROTEIN"/>
    <property type="match status" value="1"/>
</dbReference>
<name>A0A840EG19_9FLAO</name>
<organism evidence="1 2">
    <name type="scientific">Mesonia hippocampi</name>
    <dbReference type="NCBI Taxonomy" id="1628250"/>
    <lineage>
        <taxon>Bacteria</taxon>
        <taxon>Pseudomonadati</taxon>
        <taxon>Bacteroidota</taxon>
        <taxon>Flavobacteriia</taxon>
        <taxon>Flavobacteriales</taxon>
        <taxon>Flavobacteriaceae</taxon>
        <taxon>Mesonia</taxon>
    </lineage>
</organism>
<dbReference type="AlphaFoldDB" id="A0A840EG19"/>
<dbReference type="RefSeq" id="WP_183475884.1">
    <property type="nucleotide sequence ID" value="NZ_JACIFO010000001.1"/>
</dbReference>
<keyword evidence="2" id="KW-1185">Reference proteome</keyword>
<protein>
    <recommendedName>
        <fullName evidence="3">Peptidyl-prolyl cis-trans isomerase</fullName>
    </recommendedName>
</protein>
<reference evidence="1 2" key="1">
    <citation type="submission" date="2020-08" db="EMBL/GenBank/DDBJ databases">
        <title>Genomic Encyclopedia of Type Strains, Phase IV (KMG-IV): sequencing the most valuable type-strain genomes for metagenomic binning, comparative biology and taxonomic classification.</title>
        <authorList>
            <person name="Goeker M."/>
        </authorList>
    </citation>
    <scope>NUCLEOTIDE SEQUENCE [LARGE SCALE GENOMIC DNA]</scope>
    <source>
        <strain evidence="1 2">DSM 29568</strain>
    </source>
</reference>
<dbReference type="EMBL" id="JACIFO010000001">
    <property type="protein sequence ID" value="MBB4118172.1"/>
    <property type="molecule type" value="Genomic_DNA"/>
</dbReference>
<comment type="caution">
    <text evidence="1">The sequence shown here is derived from an EMBL/GenBank/DDBJ whole genome shotgun (WGS) entry which is preliminary data.</text>
</comment>
<sequence>MNRIGLHIIIIFSFTSCNLFTVQKEPTSLARVNDAYLYKKDIKLVLPETYTKEDSILLVNNYINNWATNQLLTDQAKINLPQSQLKKFTKLIEDYKKQLYTEAYKDVLISKQLDTLVTTQEIETYYENNKQNFKLNQDLIKLRYIYFANSNIHQEKLEKAFKNYKEEDVAYLKHESLKYISYSLDDSLWISKKSIAEKIPPLSSKTIDEKLKKDKYLQLEDSLGVFLIKINDIRRVNETAPLTYVVPTVKQIILNKRKLEFSKKLEKEIREDALKNKKFEIY</sequence>
<proteinExistence type="predicted"/>